<proteinExistence type="predicted"/>
<dbReference type="Proteomes" id="UP001177021">
    <property type="component" value="Unassembled WGS sequence"/>
</dbReference>
<gene>
    <name evidence="1" type="ORF">MILVUS5_LOCUS33838</name>
</gene>
<dbReference type="EMBL" id="CASHSV030000615">
    <property type="protein sequence ID" value="CAJ2669684.1"/>
    <property type="molecule type" value="Genomic_DNA"/>
</dbReference>
<accession>A0ACB0LMU5</accession>
<keyword evidence="2" id="KW-1185">Reference proteome</keyword>
<organism evidence="1 2">
    <name type="scientific">Trifolium pratense</name>
    <name type="common">Red clover</name>
    <dbReference type="NCBI Taxonomy" id="57577"/>
    <lineage>
        <taxon>Eukaryota</taxon>
        <taxon>Viridiplantae</taxon>
        <taxon>Streptophyta</taxon>
        <taxon>Embryophyta</taxon>
        <taxon>Tracheophyta</taxon>
        <taxon>Spermatophyta</taxon>
        <taxon>Magnoliopsida</taxon>
        <taxon>eudicotyledons</taxon>
        <taxon>Gunneridae</taxon>
        <taxon>Pentapetalae</taxon>
        <taxon>rosids</taxon>
        <taxon>fabids</taxon>
        <taxon>Fabales</taxon>
        <taxon>Fabaceae</taxon>
        <taxon>Papilionoideae</taxon>
        <taxon>50 kb inversion clade</taxon>
        <taxon>NPAAA clade</taxon>
        <taxon>Hologalegina</taxon>
        <taxon>IRL clade</taxon>
        <taxon>Trifolieae</taxon>
        <taxon>Trifolium</taxon>
    </lineage>
</organism>
<protein>
    <submittedName>
        <fullName evidence="1">Uncharacterized protein</fullName>
    </submittedName>
</protein>
<feature type="non-terminal residue" evidence="1">
    <location>
        <position position="1"/>
    </location>
</feature>
<name>A0ACB0LMU5_TRIPR</name>
<sequence>NPKEIIHKTHLLPQPNCPRRLNSTAKESAESIESYQSQGARLCVSGAISGKIAVLAIGNTHQRSIWVAAVQIYTSCTCFASKFAMSNAPRSLVASDKYERVGPDFFGYYSSEVVNLLSRDEDDLPVATQLSELPQNKCGVRGNNFVNHNYNCSGPLFSNGVGAGLSDIEKDRLKSLLRQSAVTLSSEVDEVVDPVFTMYHLKSGLRSKTQSLNLANTESDDVRQVPCKKQKVSSPSPSARPGLLAETNDANPQSSRKVRGDLQFLLENDSVEVEEMVKKYSDELDGTLGYMEQQLEMLLDAVMSKCRSMTLIEKQQLQRLIQKLPAGNLNRVVEIICRSRPVQDQSCDKILVDLEKEDNATLWRLYYYVEAVEKAKSLSCCEEA</sequence>
<evidence type="ECO:0000313" key="2">
    <source>
        <dbReference type="Proteomes" id="UP001177021"/>
    </source>
</evidence>
<reference evidence="1" key="1">
    <citation type="submission" date="2023-10" db="EMBL/GenBank/DDBJ databases">
        <authorList>
            <person name="Rodriguez Cubillos JULIANA M."/>
            <person name="De Vega J."/>
        </authorList>
    </citation>
    <scope>NUCLEOTIDE SEQUENCE</scope>
</reference>
<evidence type="ECO:0000313" key="1">
    <source>
        <dbReference type="EMBL" id="CAJ2669684.1"/>
    </source>
</evidence>
<comment type="caution">
    <text evidence="1">The sequence shown here is derived from an EMBL/GenBank/DDBJ whole genome shotgun (WGS) entry which is preliminary data.</text>
</comment>